<dbReference type="InterPro" id="IPR032675">
    <property type="entry name" value="LRR_dom_sf"/>
</dbReference>
<dbReference type="AlphaFoldDB" id="A0AA39Q8H6"/>
<sequence length="553" mass="62562">MDVLLATMHIANWETIPLCNRCPASFVSPPYPTLSPLHNALRTGQELDPESTASLGKAIPSLYLTLSDYNAEIARLEGILGRLRHGRDQLGRCLDAWESRSAPVRRLPVELLTKIFKDACRAMPISSYFPAQSAVRALTITPLCLASVCSFWRSIALSTPEMWTCVYSQANQADVSEALCNVISLHQDRSCTRPLSIFISASFANQSTRQATERLSQSYRVFDKLFAGGLDLTRCHRLVFDINPFKVLRSHLNLSEEHSLVWPSLEYLELSQRDAWAENSYPCTLFEKAPKLRDLHLRGGNVSIAGYVLPIHQLHSLTLHEYTSDYVSYLLRSCVNLRHLTLSHWDSTGRTRGASSVLRCLRSLTVIKYGVSNFLESFELPALTHLVLDTNICTEELHKNVDPGLFSIYYRSMVARCAKSLIKHQASLSHLTLKDLPFDSKMVVEFLFRVPNLRRLSIIEMKGLKGFFTLDQQLVDHLSKPEILPGLEGIDLVWSKDNVDLDEGAIMSMLEYRTDRTILKSAVIGPRDGGELRNDTLIRMQPMREQEIKVTLW</sequence>
<evidence type="ECO:0008006" key="3">
    <source>
        <dbReference type="Google" id="ProtNLM"/>
    </source>
</evidence>
<name>A0AA39Q8H6_9AGAR</name>
<gene>
    <name evidence="1" type="ORF">EDD18DRAFT_1156391</name>
</gene>
<protein>
    <recommendedName>
        <fullName evidence="3">F-box domain-containing protein</fullName>
    </recommendedName>
</protein>
<evidence type="ECO:0000313" key="2">
    <source>
        <dbReference type="Proteomes" id="UP001175228"/>
    </source>
</evidence>
<keyword evidence="2" id="KW-1185">Reference proteome</keyword>
<accession>A0AA39Q8H6</accession>
<dbReference type="SUPFAM" id="SSF52047">
    <property type="entry name" value="RNI-like"/>
    <property type="match status" value="1"/>
</dbReference>
<reference evidence="1" key="1">
    <citation type="submission" date="2023-06" db="EMBL/GenBank/DDBJ databases">
        <authorList>
            <consortium name="Lawrence Berkeley National Laboratory"/>
            <person name="Ahrendt S."/>
            <person name="Sahu N."/>
            <person name="Indic B."/>
            <person name="Wong-Bajracharya J."/>
            <person name="Merenyi Z."/>
            <person name="Ke H.-M."/>
            <person name="Monk M."/>
            <person name="Kocsube S."/>
            <person name="Drula E."/>
            <person name="Lipzen A."/>
            <person name="Balint B."/>
            <person name="Henrissat B."/>
            <person name="Andreopoulos B."/>
            <person name="Martin F.M."/>
            <person name="Harder C.B."/>
            <person name="Rigling D."/>
            <person name="Ford K.L."/>
            <person name="Foster G.D."/>
            <person name="Pangilinan J."/>
            <person name="Papanicolaou A."/>
            <person name="Barry K."/>
            <person name="LaButti K."/>
            <person name="Viragh M."/>
            <person name="Koriabine M."/>
            <person name="Yan M."/>
            <person name="Riley R."/>
            <person name="Champramary S."/>
            <person name="Plett K.L."/>
            <person name="Tsai I.J."/>
            <person name="Slot J."/>
            <person name="Sipos G."/>
            <person name="Plett J."/>
            <person name="Nagy L.G."/>
            <person name="Grigoriev I.V."/>
        </authorList>
    </citation>
    <scope>NUCLEOTIDE SEQUENCE</scope>
    <source>
        <strain evidence="1">HWK02</strain>
    </source>
</reference>
<organism evidence="1 2">
    <name type="scientific">Armillaria luteobubalina</name>
    <dbReference type="NCBI Taxonomy" id="153913"/>
    <lineage>
        <taxon>Eukaryota</taxon>
        <taxon>Fungi</taxon>
        <taxon>Dikarya</taxon>
        <taxon>Basidiomycota</taxon>
        <taxon>Agaricomycotina</taxon>
        <taxon>Agaricomycetes</taxon>
        <taxon>Agaricomycetidae</taxon>
        <taxon>Agaricales</taxon>
        <taxon>Marasmiineae</taxon>
        <taxon>Physalacriaceae</taxon>
        <taxon>Armillaria</taxon>
    </lineage>
</organism>
<dbReference type="Gene3D" id="3.80.10.10">
    <property type="entry name" value="Ribonuclease Inhibitor"/>
    <property type="match status" value="1"/>
</dbReference>
<dbReference type="Proteomes" id="UP001175228">
    <property type="component" value="Unassembled WGS sequence"/>
</dbReference>
<comment type="caution">
    <text evidence="1">The sequence shown here is derived from an EMBL/GenBank/DDBJ whole genome shotgun (WGS) entry which is preliminary data.</text>
</comment>
<evidence type="ECO:0000313" key="1">
    <source>
        <dbReference type="EMBL" id="KAK0498130.1"/>
    </source>
</evidence>
<proteinExistence type="predicted"/>
<dbReference type="EMBL" id="JAUEPU010000011">
    <property type="protein sequence ID" value="KAK0498130.1"/>
    <property type="molecule type" value="Genomic_DNA"/>
</dbReference>